<sequence>MVPDSRRAWLLVLPLLLGMRDPFQPLPDRCQTATLAQWRYQGFIDVNGHRRGVLRNAEGRWIRAAAGERLPPGWQVVSVTEQTLHITTAAGCEPAQWQWQRQGAKDEKMDNGSRAASQHAASMGKKPGPGDAGRR</sequence>
<reference evidence="2 3" key="1">
    <citation type="submission" date="2014-09" db="EMBL/GenBank/DDBJ databases">
        <title>Whole genome shotgun sequence of Escherichia vulneris NBRC 102420.</title>
        <authorList>
            <person name="Yoshida Y."/>
            <person name="Hosoyama A."/>
            <person name="Tsuchikane K."/>
            <person name="Ohji S."/>
            <person name="Ichikawa N."/>
            <person name="Kimura A."/>
            <person name="Yamazoe A."/>
            <person name="Ezaki T."/>
            <person name="Fujita N."/>
        </authorList>
    </citation>
    <scope>NUCLEOTIDE SEQUENCE [LARGE SCALE GENOMIC DNA]</scope>
    <source>
        <strain evidence="2 3">NBRC 102420</strain>
    </source>
</reference>
<protein>
    <submittedName>
        <fullName evidence="2">Putative DNA utilization protein HofP</fullName>
    </submittedName>
</protein>
<dbReference type="OrthoDB" id="6562856at2"/>
<name>A0A090VVW6_PSEVU</name>
<dbReference type="InterPro" id="IPR019684">
    <property type="entry name" value="HofP"/>
</dbReference>
<comment type="caution">
    <text evidence="2">The sequence shown here is derived from an EMBL/GenBank/DDBJ whole genome shotgun (WGS) entry which is preliminary data.</text>
</comment>
<evidence type="ECO:0000313" key="3">
    <source>
        <dbReference type="Proteomes" id="UP000029462"/>
    </source>
</evidence>
<dbReference type="STRING" id="1115515.EV102420_16_00510"/>
<proteinExistence type="predicted"/>
<keyword evidence="3" id="KW-1185">Reference proteome</keyword>
<dbReference type="eggNOG" id="ENOG50335JD">
    <property type="taxonomic scope" value="Bacteria"/>
</dbReference>
<accession>A0A090VVW6</accession>
<gene>
    <name evidence="2" type="primary">hofP</name>
    <name evidence="2" type="ORF">EV102420_16_00510</name>
</gene>
<dbReference type="Proteomes" id="UP000029462">
    <property type="component" value="Unassembled WGS sequence"/>
</dbReference>
<dbReference type="RefSeq" id="WP_042393115.1">
    <property type="nucleotide sequence ID" value="NZ_BBMZ01000016.1"/>
</dbReference>
<evidence type="ECO:0000313" key="2">
    <source>
        <dbReference type="EMBL" id="GAL59332.1"/>
    </source>
</evidence>
<feature type="region of interest" description="Disordered" evidence="1">
    <location>
        <begin position="98"/>
        <end position="135"/>
    </location>
</feature>
<dbReference type="Pfam" id="PF10748">
    <property type="entry name" value="HofP"/>
    <property type="match status" value="1"/>
</dbReference>
<evidence type="ECO:0000256" key="1">
    <source>
        <dbReference type="SAM" id="MobiDB-lite"/>
    </source>
</evidence>
<organism evidence="2 3">
    <name type="scientific">Pseudescherichia vulneris NBRC 102420</name>
    <dbReference type="NCBI Taxonomy" id="1115515"/>
    <lineage>
        <taxon>Bacteria</taxon>
        <taxon>Pseudomonadati</taxon>
        <taxon>Pseudomonadota</taxon>
        <taxon>Gammaproteobacteria</taxon>
        <taxon>Enterobacterales</taxon>
        <taxon>Enterobacteriaceae</taxon>
        <taxon>Pseudescherichia</taxon>
    </lineage>
</organism>
<dbReference type="EMBL" id="BBMZ01000016">
    <property type="protein sequence ID" value="GAL59332.1"/>
    <property type="molecule type" value="Genomic_DNA"/>
</dbReference>
<dbReference type="AlphaFoldDB" id="A0A090VVW6"/>